<protein>
    <submittedName>
        <fullName evidence="3">Alpha/beta hydrolase</fullName>
    </submittedName>
</protein>
<dbReference type="Pfam" id="PF00561">
    <property type="entry name" value="Abhydrolase_1"/>
    <property type="match status" value="1"/>
</dbReference>
<evidence type="ECO:0000313" key="4">
    <source>
        <dbReference type="Proteomes" id="UP000242444"/>
    </source>
</evidence>
<keyword evidence="1 3" id="KW-0378">Hydrolase</keyword>
<dbReference type="OrthoDB" id="5513277at2"/>
<dbReference type="InterPro" id="IPR050266">
    <property type="entry name" value="AB_hydrolase_sf"/>
</dbReference>
<accession>A0A263D6E3</accession>
<organism evidence="3 4">
    <name type="scientific">Amycolatopsis antarctica</name>
    <dbReference type="NCBI Taxonomy" id="1854586"/>
    <lineage>
        <taxon>Bacteria</taxon>
        <taxon>Bacillati</taxon>
        <taxon>Actinomycetota</taxon>
        <taxon>Actinomycetes</taxon>
        <taxon>Pseudonocardiales</taxon>
        <taxon>Pseudonocardiaceae</taxon>
        <taxon>Amycolatopsis</taxon>
    </lineage>
</organism>
<dbReference type="PANTHER" id="PTHR43798:SF31">
    <property type="entry name" value="AB HYDROLASE SUPERFAMILY PROTEIN YCLE"/>
    <property type="match status" value="1"/>
</dbReference>
<keyword evidence="4" id="KW-1185">Reference proteome</keyword>
<sequence length="290" mass="30485">MPATPSAGFASPDRESAFRAAYERVLSRWGVTVERADLRSEFGTTRVNTCGPADAPPLLLLHGGGATSTVWHANAAALAARHRVYAVDQLGDAGLGKADGRPIAHRADLAHWLESVLDGLGVASAAFAGHSHGAWTALMYALAEPNRVDRLVLLDPTRCFAGFAARYLLHAVPVLARPTPARFAAFLRWETRGAALPADWVHLATLAATEFRRGPVVAAKRPGVAALRGLAMPTTVVVAGHSRCHDADRVAAVAAGLSSVRVETVAGVSHHELPAGHATEVNRLILDALA</sequence>
<dbReference type="GO" id="GO:0016787">
    <property type="term" value="F:hydrolase activity"/>
    <property type="evidence" value="ECO:0007669"/>
    <property type="project" value="UniProtKB-KW"/>
</dbReference>
<gene>
    <name evidence="3" type="ORF">CFN78_12475</name>
</gene>
<dbReference type="InParanoid" id="A0A263D6E3"/>
<proteinExistence type="predicted"/>
<dbReference type="EMBL" id="NKYE01000006">
    <property type="protein sequence ID" value="OZM73036.1"/>
    <property type="molecule type" value="Genomic_DNA"/>
</dbReference>
<feature type="domain" description="AB hydrolase-1" evidence="2">
    <location>
        <begin position="56"/>
        <end position="166"/>
    </location>
</feature>
<dbReference type="RefSeq" id="WP_094862894.1">
    <property type="nucleotide sequence ID" value="NZ_NKYE01000006.1"/>
</dbReference>
<dbReference type="Gene3D" id="3.40.50.1820">
    <property type="entry name" value="alpha/beta hydrolase"/>
    <property type="match status" value="1"/>
</dbReference>
<dbReference type="Proteomes" id="UP000242444">
    <property type="component" value="Unassembled WGS sequence"/>
</dbReference>
<evidence type="ECO:0000313" key="3">
    <source>
        <dbReference type="EMBL" id="OZM73036.1"/>
    </source>
</evidence>
<dbReference type="PANTHER" id="PTHR43798">
    <property type="entry name" value="MONOACYLGLYCEROL LIPASE"/>
    <property type="match status" value="1"/>
</dbReference>
<dbReference type="InterPro" id="IPR000073">
    <property type="entry name" value="AB_hydrolase_1"/>
</dbReference>
<evidence type="ECO:0000259" key="2">
    <source>
        <dbReference type="Pfam" id="PF00561"/>
    </source>
</evidence>
<dbReference type="GO" id="GO:0016020">
    <property type="term" value="C:membrane"/>
    <property type="evidence" value="ECO:0007669"/>
    <property type="project" value="TreeGrafter"/>
</dbReference>
<reference evidence="3 4" key="1">
    <citation type="submission" date="2017-07" db="EMBL/GenBank/DDBJ databases">
        <title>Amycolatopsis antarcticus sp. nov., isolated from the surface of an Antarcticus brown macroalga.</title>
        <authorList>
            <person name="Wang J."/>
            <person name="Leiva S."/>
            <person name="Huang J."/>
            <person name="Huang Y."/>
        </authorList>
    </citation>
    <scope>NUCLEOTIDE SEQUENCE [LARGE SCALE GENOMIC DNA]</scope>
    <source>
        <strain evidence="3 4">AU-G6</strain>
    </source>
</reference>
<dbReference type="SUPFAM" id="SSF53474">
    <property type="entry name" value="alpha/beta-Hydrolases"/>
    <property type="match status" value="1"/>
</dbReference>
<name>A0A263D6E3_9PSEU</name>
<dbReference type="AlphaFoldDB" id="A0A263D6E3"/>
<dbReference type="InterPro" id="IPR029058">
    <property type="entry name" value="AB_hydrolase_fold"/>
</dbReference>
<comment type="caution">
    <text evidence="3">The sequence shown here is derived from an EMBL/GenBank/DDBJ whole genome shotgun (WGS) entry which is preliminary data.</text>
</comment>
<evidence type="ECO:0000256" key="1">
    <source>
        <dbReference type="ARBA" id="ARBA00022801"/>
    </source>
</evidence>